<dbReference type="EMBL" id="JAINDJ010000008">
    <property type="protein sequence ID" value="KAG9439179.1"/>
    <property type="molecule type" value="Genomic_DNA"/>
</dbReference>
<reference evidence="1 2" key="1">
    <citation type="submission" date="2021-07" db="EMBL/GenBank/DDBJ databases">
        <title>The Aristolochia fimbriata genome: insights into angiosperm evolution, floral development and chemical biosynthesis.</title>
        <authorList>
            <person name="Jiao Y."/>
        </authorList>
    </citation>
    <scope>NUCLEOTIDE SEQUENCE [LARGE SCALE GENOMIC DNA]</scope>
    <source>
        <strain evidence="1">IBCAS-2021</strain>
        <tissue evidence="1">Leaf</tissue>
    </source>
</reference>
<evidence type="ECO:0000313" key="2">
    <source>
        <dbReference type="Proteomes" id="UP000825729"/>
    </source>
</evidence>
<dbReference type="Proteomes" id="UP000825729">
    <property type="component" value="Unassembled WGS sequence"/>
</dbReference>
<name>A0AAV7DT65_ARIFI</name>
<gene>
    <name evidence="1" type="ORF">H6P81_019344</name>
</gene>
<evidence type="ECO:0000313" key="1">
    <source>
        <dbReference type="EMBL" id="KAG9439179.1"/>
    </source>
</evidence>
<keyword evidence="2" id="KW-1185">Reference proteome</keyword>
<sequence length="132" mass="14779">MPSNFDSTDPVREKRLTCFSLRNFDGFSKSQVSSTYGGKLKKKGRRSRWTWAHDRWGTGLMVGIKVLQDGLSGLINLVKNNEVIVLTLEKAVKLLISCTIPAGGAYWITRWNCILRDRGDSSSSSKAKLLSR</sequence>
<dbReference type="AlphaFoldDB" id="A0AAV7DT65"/>
<comment type="caution">
    <text evidence="1">The sequence shown here is derived from an EMBL/GenBank/DDBJ whole genome shotgun (WGS) entry which is preliminary data.</text>
</comment>
<proteinExistence type="predicted"/>
<organism evidence="1 2">
    <name type="scientific">Aristolochia fimbriata</name>
    <name type="common">White veined hardy Dutchman's pipe vine</name>
    <dbReference type="NCBI Taxonomy" id="158543"/>
    <lineage>
        <taxon>Eukaryota</taxon>
        <taxon>Viridiplantae</taxon>
        <taxon>Streptophyta</taxon>
        <taxon>Embryophyta</taxon>
        <taxon>Tracheophyta</taxon>
        <taxon>Spermatophyta</taxon>
        <taxon>Magnoliopsida</taxon>
        <taxon>Magnoliidae</taxon>
        <taxon>Piperales</taxon>
        <taxon>Aristolochiaceae</taxon>
        <taxon>Aristolochia</taxon>
    </lineage>
</organism>
<evidence type="ECO:0008006" key="3">
    <source>
        <dbReference type="Google" id="ProtNLM"/>
    </source>
</evidence>
<accession>A0AAV7DT65</accession>
<protein>
    <recommendedName>
        <fullName evidence="3">LAGLIDADG homing endonuclease</fullName>
    </recommendedName>
</protein>